<dbReference type="CDD" id="cd18794">
    <property type="entry name" value="SF2_C_RecQ"/>
    <property type="match status" value="1"/>
</dbReference>
<dbReference type="GO" id="GO:0009378">
    <property type="term" value="F:four-way junction helicase activity"/>
    <property type="evidence" value="ECO:0007669"/>
    <property type="project" value="TreeGrafter"/>
</dbReference>
<gene>
    <name evidence="16" type="ORF">M8C21_004207</name>
</gene>
<evidence type="ECO:0000256" key="6">
    <source>
        <dbReference type="ARBA" id="ARBA00022840"/>
    </source>
</evidence>
<evidence type="ECO:0000256" key="7">
    <source>
        <dbReference type="ARBA" id="ARBA00023125"/>
    </source>
</evidence>
<feature type="region of interest" description="Disordered" evidence="13">
    <location>
        <begin position="1"/>
        <end position="74"/>
    </location>
</feature>
<dbReference type="GO" id="GO:0005737">
    <property type="term" value="C:cytoplasm"/>
    <property type="evidence" value="ECO:0007669"/>
    <property type="project" value="TreeGrafter"/>
</dbReference>
<comment type="catalytic activity">
    <reaction evidence="10">
        <text>Couples ATP hydrolysis with the unwinding of duplex DNA by translocating in the 3'-5' direction.</text>
        <dbReference type="EC" id="5.6.2.4"/>
    </reaction>
</comment>
<evidence type="ECO:0000256" key="5">
    <source>
        <dbReference type="ARBA" id="ARBA00022806"/>
    </source>
</evidence>
<dbReference type="SMART" id="SM00490">
    <property type="entry name" value="HELICc"/>
    <property type="match status" value="1"/>
</dbReference>
<dbReference type="EMBL" id="JAMZMK010006021">
    <property type="protein sequence ID" value="KAI7751004.1"/>
    <property type="molecule type" value="Genomic_DNA"/>
</dbReference>
<feature type="compositionally biased region" description="Pro residues" evidence="13">
    <location>
        <begin position="18"/>
        <end position="27"/>
    </location>
</feature>
<feature type="compositionally biased region" description="Basic residues" evidence="13">
    <location>
        <begin position="267"/>
        <end position="277"/>
    </location>
</feature>
<evidence type="ECO:0000256" key="11">
    <source>
        <dbReference type="ARBA" id="ARBA00034808"/>
    </source>
</evidence>
<dbReference type="NCBIfam" id="TIGR00614">
    <property type="entry name" value="recQ_fam"/>
    <property type="match status" value="1"/>
</dbReference>
<dbReference type="GO" id="GO:0000724">
    <property type="term" value="P:double-strand break repair via homologous recombination"/>
    <property type="evidence" value="ECO:0007669"/>
    <property type="project" value="TreeGrafter"/>
</dbReference>
<protein>
    <recommendedName>
        <fullName evidence="11">DNA 3'-5' helicase</fullName>
        <ecNumber evidence="11">5.6.2.4</ecNumber>
    </recommendedName>
</protein>
<comment type="similarity">
    <text evidence="2">Belongs to the helicase family. RecQ subfamily.</text>
</comment>
<keyword evidence="4" id="KW-0378">Hydrolase</keyword>
<dbReference type="PROSITE" id="PS51194">
    <property type="entry name" value="HELICASE_CTER"/>
    <property type="match status" value="1"/>
</dbReference>
<dbReference type="EC" id="5.6.2.4" evidence="11"/>
<keyword evidence="5" id="KW-0347">Helicase</keyword>
<dbReference type="FunFam" id="3.40.50.300:FF:000772">
    <property type="entry name" value="ATP-dependent DNA helicase Q4"/>
    <property type="match status" value="1"/>
</dbReference>
<evidence type="ECO:0000256" key="9">
    <source>
        <dbReference type="ARBA" id="ARBA00023242"/>
    </source>
</evidence>
<feature type="domain" description="Helicase C-terminal" evidence="15">
    <location>
        <begin position="512"/>
        <end position="662"/>
    </location>
</feature>
<dbReference type="InterPro" id="IPR002464">
    <property type="entry name" value="DNA/RNA_helicase_DEAH_CS"/>
</dbReference>
<feature type="compositionally biased region" description="Acidic residues" evidence="13">
    <location>
        <begin position="281"/>
        <end position="294"/>
    </location>
</feature>
<dbReference type="InterPro" id="IPR014001">
    <property type="entry name" value="Helicase_ATP-bd"/>
</dbReference>
<evidence type="ECO:0000256" key="2">
    <source>
        <dbReference type="ARBA" id="ARBA00005446"/>
    </source>
</evidence>
<keyword evidence="8" id="KW-0413">Isomerase</keyword>
<dbReference type="PROSITE" id="PS00690">
    <property type="entry name" value="DEAH_ATP_HELICASE"/>
    <property type="match status" value="1"/>
</dbReference>
<dbReference type="GO" id="GO:0005694">
    <property type="term" value="C:chromosome"/>
    <property type="evidence" value="ECO:0007669"/>
    <property type="project" value="TreeGrafter"/>
</dbReference>
<dbReference type="InterPro" id="IPR004589">
    <property type="entry name" value="DNA_helicase_ATP-dep_RecQ"/>
</dbReference>
<feature type="domain" description="Helicase ATP-binding" evidence="14">
    <location>
        <begin position="348"/>
        <end position="499"/>
    </location>
</feature>
<accession>A0AAD5CZU6</accession>
<evidence type="ECO:0000256" key="3">
    <source>
        <dbReference type="ARBA" id="ARBA00022741"/>
    </source>
</evidence>
<evidence type="ECO:0000313" key="17">
    <source>
        <dbReference type="Proteomes" id="UP001206925"/>
    </source>
</evidence>
<comment type="caution">
    <text evidence="16">The sequence shown here is derived from an EMBL/GenBank/DDBJ whole genome shotgun (WGS) entry which is preliminary data.</text>
</comment>
<dbReference type="Gene3D" id="3.40.50.300">
    <property type="entry name" value="P-loop containing nucleotide triphosphate hydrolases"/>
    <property type="match status" value="2"/>
</dbReference>
<comment type="subcellular location">
    <subcellularLocation>
        <location evidence="1">Nucleus</location>
    </subcellularLocation>
</comment>
<dbReference type="InterPro" id="IPR011545">
    <property type="entry name" value="DEAD/DEAH_box_helicase_dom"/>
</dbReference>
<dbReference type="GO" id="GO:0005524">
    <property type="term" value="F:ATP binding"/>
    <property type="evidence" value="ECO:0007669"/>
    <property type="project" value="UniProtKB-KW"/>
</dbReference>
<dbReference type="PROSITE" id="PS51192">
    <property type="entry name" value="HELICASE_ATP_BIND_1"/>
    <property type="match status" value="1"/>
</dbReference>
<feature type="region of interest" description="Disordered" evidence="13">
    <location>
        <begin position="258"/>
        <end position="294"/>
    </location>
</feature>
<evidence type="ECO:0000256" key="8">
    <source>
        <dbReference type="ARBA" id="ARBA00023235"/>
    </source>
</evidence>
<keyword evidence="3" id="KW-0547">Nucleotide-binding</keyword>
<dbReference type="PANTHER" id="PTHR13710:SF108">
    <property type="entry name" value="ATP-DEPENDENT DNA HELICASE Q4"/>
    <property type="match status" value="1"/>
</dbReference>
<sequence>MEHSDSDSDGSHISSTPPRQPQPPPAPRTLLFLDDKRRKSKGTCSRPILKIKPSSKRSKPPPPISQPPIHQSTSHHLPFQLRQSSGCDLSDIPTPTSSNSNLNLPFQIRRLSSSSSFDSTDILPAGGTCLSRFASFSKLRNSSFNFNSPEKGIDLVNVNCSQRVAKKHPNLIGSCGSTLEQTKKLDSDTLNETLGVVDVTSSNLGKVVRKHPNLIRSCIIPTAQVTKPKLVNEGNFVRLNINGHGGRKRFAHKVRKRNPNAYNGNRKSYKRSKRKLKNAGEGEEDENGFCDEGWPMEENERTETRLDSDVIEKAVFDVRRDPSDDNLIKLLKLVYGYDSFRDGQLEAIKLILSGKSSMVILPTGAGKSLCYQLPATVLEGLTLVISPLVALMYDQLKQLPPVIPGGLLCSSQVLFVSPERLLNTEFTSIFSNLLISLVVIDEAHCISEWSHNFRPSYMRLRASLLRSSLGVDCILAMTATATAKTMRDVMCSLEIPSTNLVQAAQIRDNLQLMKDLMALLKASPYTEIKSIIIYCKYQSETDMISKFLCDSNIRAKSYHSGIPAKDRRRTQELFCSNKIRVIVATVAFGMGLDKSDVGAVIHYSLPESLEEYVQEIGRAGRDGRVSYCHLFFDDTTYFKLRSLMHSDGQDQYTVNKFLSQVFSGDSHSQGRICTIVKESASRKFDMKEEVILTILTRLELAEEQYLRLLPQTSVTCVLNFHMTSPALLAAKDTVIATVLEKSEVKDGQYVFEIPTVACSMGIQASTVTNHLQNLKLKGEITYELKDPAYCYMIVNLPKDICSLAADLAKWLSEVESCKVCRVDAMFNAALYAVKTCDRTNGCTDSQHTPCLQKKILDYFNADSDNNVPNKMAQTSRFLRADIKVFLQSNSHAKFTPRAIARILHGIPSPAFPSSTWCRTHFWGRYIQTNFDIIMEAAKAELMDCAGKSAV</sequence>
<keyword evidence="17" id="KW-1185">Reference proteome</keyword>
<evidence type="ECO:0000256" key="13">
    <source>
        <dbReference type="SAM" id="MobiDB-lite"/>
    </source>
</evidence>
<dbReference type="InterPro" id="IPR001650">
    <property type="entry name" value="Helicase_C-like"/>
</dbReference>
<evidence type="ECO:0000259" key="14">
    <source>
        <dbReference type="PROSITE" id="PS51192"/>
    </source>
</evidence>
<dbReference type="PANTHER" id="PTHR13710">
    <property type="entry name" value="DNA HELICASE RECQ FAMILY MEMBER"/>
    <property type="match status" value="1"/>
</dbReference>
<dbReference type="SUPFAM" id="SSF52540">
    <property type="entry name" value="P-loop containing nucleoside triphosphate hydrolases"/>
    <property type="match status" value="1"/>
</dbReference>
<name>A0AAD5CZU6_AMBAR</name>
<reference evidence="16" key="1">
    <citation type="submission" date="2022-06" db="EMBL/GenBank/DDBJ databases">
        <title>Uncovering the hologenomic basis of an extraordinary plant invasion.</title>
        <authorList>
            <person name="Bieker V.C."/>
            <person name="Martin M.D."/>
            <person name="Gilbert T."/>
            <person name="Hodgins K."/>
            <person name="Battlay P."/>
            <person name="Petersen B."/>
            <person name="Wilson J."/>
        </authorList>
    </citation>
    <scope>NUCLEOTIDE SEQUENCE</scope>
    <source>
        <strain evidence="16">AA19_3_7</strain>
        <tissue evidence="16">Leaf</tissue>
    </source>
</reference>
<evidence type="ECO:0000259" key="15">
    <source>
        <dbReference type="PROSITE" id="PS51194"/>
    </source>
</evidence>
<dbReference type="Proteomes" id="UP001206925">
    <property type="component" value="Unassembled WGS sequence"/>
</dbReference>
<keyword evidence="7" id="KW-0238">DNA-binding</keyword>
<keyword evidence="9" id="KW-0539">Nucleus</keyword>
<dbReference type="AlphaFoldDB" id="A0AAD5CZU6"/>
<dbReference type="GO" id="GO:0003677">
    <property type="term" value="F:DNA binding"/>
    <property type="evidence" value="ECO:0007669"/>
    <property type="project" value="UniProtKB-KW"/>
</dbReference>
<dbReference type="Pfam" id="PF00271">
    <property type="entry name" value="Helicase_C"/>
    <property type="match status" value="1"/>
</dbReference>
<dbReference type="GO" id="GO:0005634">
    <property type="term" value="C:nucleus"/>
    <property type="evidence" value="ECO:0007669"/>
    <property type="project" value="UniProtKB-SubCell"/>
</dbReference>
<evidence type="ECO:0000256" key="12">
    <source>
        <dbReference type="ARBA" id="ARBA00049360"/>
    </source>
</evidence>
<evidence type="ECO:0000256" key="4">
    <source>
        <dbReference type="ARBA" id="ARBA00022801"/>
    </source>
</evidence>
<proteinExistence type="inferred from homology"/>
<organism evidence="16 17">
    <name type="scientific">Ambrosia artemisiifolia</name>
    <name type="common">Common ragweed</name>
    <dbReference type="NCBI Taxonomy" id="4212"/>
    <lineage>
        <taxon>Eukaryota</taxon>
        <taxon>Viridiplantae</taxon>
        <taxon>Streptophyta</taxon>
        <taxon>Embryophyta</taxon>
        <taxon>Tracheophyta</taxon>
        <taxon>Spermatophyta</taxon>
        <taxon>Magnoliopsida</taxon>
        <taxon>eudicotyledons</taxon>
        <taxon>Gunneridae</taxon>
        <taxon>Pentapetalae</taxon>
        <taxon>asterids</taxon>
        <taxon>campanulids</taxon>
        <taxon>Asterales</taxon>
        <taxon>Asteraceae</taxon>
        <taxon>Asteroideae</taxon>
        <taxon>Heliantheae alliance</taxon>
        <taxon>Heliantheae</taxon>
        <taxon>Ambrosia</taxon>
    </lineage>
</organism>
<dbReference type="GO" id="GO:0043138">
    <property type="term" value="F:3'-5' DNA helicase activity"/>
    <property type="evidence" value="ECO:0007669"/>
    <property type="project" value="UniProtKB-EC"/>
</dbReference>
<feature type="compositionally biased region" description="Basic and acidic residues" evidence="13">
    <location>
        <begin position="1"/>
        <end position="10"/>
    </location>
</feature>
<dbReference type="Pfam" id="PF00270">
    <property type="entry name" value="DEAD"/>
    <property type="match status" value="1"/>
</dbReference>
<dbReference type="FunFam" id="3.40.50.300:FF:001334">
    <property type="entry name" value="ATP-dependent DNA helicase Q-like 5"/>
    <property type="match status" value="1"/>
</dbReference>
<dbReference type="InterPro" id="IPR027417">
    <property type="entry name" value="P-loop_NTPase"/>
</dbReference>
<evidence type="ECO:0000256" key="1">
    <source>
        <dbReference type="ARBA" id="ARBA00004123"/>
    </source>
</evidence>
<keyword evidence="6" id="KW-0067">ATP-binding</keyword>
<dbReference type="GO" id="GO:0016787">
    <property type="term" value="F:hydrolase activity"/>
    <property type="evidence" value="ECO:0007669"/>
    <property type="project" value="UniProtKB-KW"/>
</dbReference>
<evidence type="ECO:0000313" key="16">
    <source>
        <dbReference type="EMBL" id="KAI7751004.1"/>
    </source>
</evidence>
<dbReference type="SMART" id="SM00487">
    <property type="entry name" value="DEXDc"/>
    <property type="match status" value="1"/>
</dbReference>
<comment type="catalytic activity">
    <reaction evidence="12">
        <text>ATP + H2O = ADP + phosphate + H(+)</text>
        <dbReference type="Rhea" id="RHEA:13065"/>
        <dbReference type="ChEBI" id="CHEBI:15377"/>
        <dbReference type="ChEBI" id="CHEBI:15378"/>
        <dbReference type="ChEBI" id="CHEBI:30616"/>
        <dbReference type="ChEBI" id="CHEBI:43474"/>
        <dbReference type="ChEBI" id="CHEBI:456216"/>
    </reaction>
</comment>
<evidence type="ECO:0000256" key="10">
    <source>
        <dbReference type="ARBA" id="ARBA00034617"/>
    </source>
</evidence>